<proteinExistence type="inferred from homology"/>
<dbReference type="InterPro" id="IPR018114">
    <property type="entry name" value="TRYPSIN_HIS"/>
</dbReference>
<reference evidence="9" key="1">
    <citation type="submission" date="2018-12" db="EMBL/GenBank/DDBJ databases">
        <title>Complete genome sequence of Roseovarius sp. MME-070.</title>
        <authorList>
            <person name="Nam Y.-D."/>
            <person name="Kang J."/>
            <person name="Chung W.-H."/>
            <person name="Park Y.S."/>
        </authorList>
    </citation>
    <scope>NUCLEOTIDE SEQUENCE [LARGE SCALE GENOMIC DNA]</scope>
    <source>
        <strain evidence="9">MME-070</strain>
    </source>
</reference>
<dbReference type="GO" id="GO:0006508">
    <property type="term" value="P:proteolysis"/>
    <property type="evidence" value="ECO:0007669"/>
    <property type="project" value="UniProtKB-KW"/>
</dbReference>
<keyword evidence="4 6" id="KW-0378">Hydrolase</keyword>
<dbReference type="InterPro" id="IPR008256">
    <property type="entry name" value="Peptidase_S1B"/>
</dbReference>
<evidence type="ECO:0000313" key="8">
    <source>
        <dbReference type="EMBL" id="QGY00459.1"/>
    </source>
</evidence>
<dbReference type="OrthoDB" id="267336at2"/>
<dbReference type="InterPro" id="IPR001254">
    <property type="entry name" value="Trypsin_dom"/>
</dbReference>
<evidence type="ECO:0000259" key="7">
    <source>
        <dbReference type="PROSITE" id="PS50240"/>
    </source>
</evidence>
<sequence>MTAGSGLVRLSDRDDLLGWEAVGRVELGQGGYCTGALIASDLVLTAAHCVYDQAGRLRGADTIRFRAGLADGLAIAEQSVSRVAAHPGYDPRSPFGVDTIRYDAALLELSAPISTTSADPFILHQRVDHGQQVSVLSYGMGRDAALSWQRECAVLGRQKGLIAFDCNVTFGSSGAPVFVRENGRARILSLISGGGYGVAYGMELPSVVSELKSVLRAMPGVPYGGLVNRRVKVGETRGVSGAKFAKP</sequence>
<dbReference type="InterPro" id="IPR043504">
    <property type="entry name" value="Peptidase_S1_PA_chymotrypsin"/>
</dbReference>
<keyword evidence="2 6" id="KW-0645">Protease</keyword>
<evidence type="ECO:0000256" key="5">
    <source>
        <dbReference type="ARBA" id="ARBA00022825"/>
    </source>
</evidence>
<dbReference type="PROSITE" id="PS50240">
    <property type="entry name" value="TRYPSIN_DOM"/>
    <property type="match status" value="1"/>
</dbReference>
<dbReference type="PANTHER" id="PTHR15462">
    <property type="entry name" value="SERINE PROTEASE"/>
    <property type="match status" value="1"/>
</dbReference>
<protein>
    <recommendedName>
        <fullName evidence="6">Serine protease</fullName>
        <ecNumber evidence="6">3.4.21.-</ecNumber>
    </recommendedName>
</protein>
<dbReference type="EMBL" id="CP034348">
    <property type="protein sequence ID" value="QGY00459.1"/>
    <property type="molecule type" value="Genomic_DNA"/>
</dbReference>
<dbReference type="InterPro" id="IPR009003">
    <property type="entry name" value="Peptidase_S1_PA"/>
</dbReference>
<dbReference type="EC" id="3.4.21.-" evidence="6"/>
<dbReference type="SUPFAM" id="SSF50494">
    <property type="entry name" value="Trypsin-like serine proteases"/>
    <property type="match status" value="1"/>
</dbReference>
<accession>A0A6I6J6R8</accession>
<dbReference type="PRINTS" id="PR00839">
    <property type="entry name" value="V8PROTEASE"/>
</dbReference>
<dbReference type="KEGG" id="rom:EI983_17235"/>
<name>A0A6I6J6R8_9RHOB</name>
<evidence type="ECO:0000313" key="9">
    <source>
        <dbReference type="Proteomes" id="UP000428330"/>
    </source>
</evidence>
<evidence type="ECO:0000256" key="6">
    <source>
        <dbReference type="RuleBase" id="RU004296"/>
    </source>
</evidence>
<dbReference type="SMART" id="SM00020">
    <property type="entry name" value="Tryp_SPc"/>
    <property type="match status" value="1"/>
</dbReference>
<dbReference type="AlphaFoldDB" id="A0A6I6J6R8"/>
<dbReference type="Pfam" id="PF00089">
    <property type="entry name" value="Trypsin"/>
    <property type="match status" value="1"/>
</dbReference>
<dbReference type="PANTHER" id="PTHR15462:SF8">
    <property type="entry name" value="SERINE PROTEASE"/>
    <property type="match status" value="1"/>
</dbReference>
<evidence type="ECO:0000256" key="3">
    <source>
        <dbReference type="ARBA" id="ARBA00022729"/>
    </source>
</evidence>
<evidence type="ECO:0000256" key="4">
    <source>
        <dbReference type="ARBA" id="ARBA00022801"/>
    </source>
</evidence>
<dbReference type="PROSITE" id="PS00134">
    <property type="entry name" value="TRYPSIN_HIS"/>
    <property type="match status" value="1"/>
</dbReference>
<keyword evidence="5 6" id="KW-0720">Serine protease</keyword>
<organism evidence="8 9">
    <name type="scientific">Roseovarius faecimaris</name>
    <dbReference type="NCBI Taxonomy" id="2494550"/>
    <lineage>
        <taxon>Bacteria</taxon>
        <taxon>Pseudomonadati</taxon>
        <taxon>Pseudomonadota</taxon>
        <taxon>Alphaproteobacteria</taxon>
        <taxon>Rhodobacterales</taxon>
        <taxon>Roseobacteraceae</taxon>
        <taxon>Roseovarius</taxon>
    </lineage>
</organism>
<dbReference type="Gene3D" id="2.40.10.10">
    <property type="entry name" value="Trypsin-like serine proteases"/>
    <property type="match status" value="2"/>
</dbReference>
<keyword evidence="3" id="KW-0732">Signal</keyword>
<keyword evidence="9" id="KW-1185">Reference proteome</keyword>
<gene>
    <name evidence="8" type="ORF">EI983_17235</name>
</gene>
<evidence type="ECO:0000256" key="1">
    <source>
        <dbReference type="ARBA" id="ARBA00008764"/>
    </source>
</evidence>
<dbReference type="GO" id="GO:0004252">
    <property type="term" value="F:serine-type endopeptidase activity"/>
    <property type="evidence" value="ECO:0007669"/>
    <property type="project" value="InterPro"/>
</dbReference>
<feature type="domain" description="Peptidase S1" evidence="7">
    <location>
        <begin position="1"/>
        <end position="247"/>
    </location>
</feature>
<dbReference type="InterPro" id="IPR050966">
    <property type="entry name" value="Glutamyl_endopeptidase"/>
</dbReference>
<evidence type="ECO:0000256" key="2">
    <source>
        <dbReference type="ARBA" id="ARBA00022670"/>
    </source>
</evidence>
<dbReference type="Proteomes" id="UP000428330">
    <property type="component" value="Chromosome"/>
</dbReference>
<comment type="similarity">
    <text evidence="1 6">Belongs to the peptidase S1B family.</text>
</comment>